<evidence type="ECO:0000313" key="1">
    <source>
        <dbReference type="EMBL" id="MBA0756205.1"/>
    </source>
</evidence>
<protein>
    <submittedName>
        <fullName evidence="1">Uncharacterized protein</fullName>
    </submittedName>
</protein>
<reference evidence="1 2" key="1">
    <citation type="journal article" date="2019" name="Genome Biol. Evol.">
        <title>Insights into the evolution of the New World diploid cottons (Gossypium, subgenus Houzingenia) based on genome sequencing.</title>
        <authorList>
            <person name="Grover C.E."/>
            <person name="Arick M.A. 2nd"/>
            <person name="Thrash A."/>
            <person name="Conover J.L."/>
            <person name="Sanders W.S."/>
            <person name="Peterson D.G."/>
            <person name="Frelichowski J.E."/>
            <person name="Scheffler J.A."/>
            <person name="Scheffler B.E."/>
            <person name="Wendel J.F."/>
        </authorList>
    </citation>
    <scope>NUCLEOTIDE SEQUENCE [LARGE SCALE GENOMIC DNA]</scope>
    <source>
        <strain evidence="1">5</strain>
        <tissue evidence="1">Leaf</tissue>
    </source>
</reference>
<comment type="caution">
    <text evidence="1">The sequence shown here is derived from an EMBL/GenBank/DDBJ whole genome shotgun (WGS) entry which is preliminary data.</text>
</comment>
<evidence type="ECO:0000313" key="2">
    <source>
        <dbReference type="Proteomes" id="UP000593579"/>
    </source>
</evidence>
<proteinExistence type="predicted"/>
<dbReference type="Proteomes" id="UP000593579">
    <property type="component" value="Unassembled WGS sequence"/>
</dbReference>
<organism evidence="1 2">
    <name type="scientific">Gossypium gossypioides</name>
    <name type="common">Mexican cotton</name>
    <name type="synonym">Selera gossypioides</name>
    <dbReference type="NCBI Taxonomy" id="34282"/>
    <lineage>
        <taxon>Eukaryota</taxon>
        <taxon>Viridiplantae</taxon>
        <taxon>Streptophyta</taxon>
        <taxon>Embryophyta</taxon>
        <taxon>Tracheophyta</taxon>
        <taxon>Spermatophyta</taxon>
        <taxon>Magnoliopsida</taxon>
        <taxon>eudicotyledons</taxon>
        <taxon>Gunneridae</taxon>
        <taxon>Pentapetalae</taxon>
        <taxon>rosids</taxon>
        <taxon>malvids</taxon>
        <taxon>Malvales</taxon>
        <taxon>Malvaceae</taxon>
        <taxon>Malvoideae</taxon>
        <taxon>Gossypium</taxon>
    </lineage>
</organism>
<dbReference type="EMBL" id="JABEZY010273726">
    <property type="protein sequence ID" value="MBA0756205.1"/>
    <property type="molecule type" value="Genomic_DNA"/>
</dbReference>
<dbReference type="AlphaFoldDB" id="A0A7J9D6V4"/>
<dbReference type="OrthoDB" id="982528at2759"/>
<name>A0A7J9D6V4_GOSGO</name>
<gene>
    <name evidence="1" type="ORF">Gogos_020487</name>
</gene>
<accession>A0A7J9D6V4</accession>
<keyword evidence="2" id="KW-1185">Reference proteome</keyword>
<sequence>MKVRVSESIIRGMCSVVLRGLAKGRPISRENLYWSIWTRYFVYCWCSSNHVPFQINLMIDCLLCDIVTKDGMWNLELFRAGFLKDIDKRVVSIPLTTLRLVLIKSIGCAPR</sequence>